<name>A1WE13_VEREI</name>
<evidence type="ECO:0000313" key="6">
    <source>
        <dbReference type="EMBL" id="ABM55870.1"/>
    </source>
</evidence>
<keyword evidence="7" id="KW-1185">Reference proteome</keyword>
<dbReference type="EMBL" id="CP000542">
    <property type="protein sequence ID" value="ABM55870.1"/>
    <property type="molecule type" value="Genomic_DNA"/>
</dbReference>
<dbReference type="AlphaFoldDB" id="A1WE13"/>
<evidence type="ECO:0000256" key="1">
    <source>
        <dbReference type="ARBA" id="ARBA00022729"/>
    </source>
</evidence>
<reference evidence="7" key="1">
    <citation type="submission" date="2006-12" db="EMBL/GenBank/DDBJ databases">
        <title>Complete sequence of chromosome 1 of Verminephrobacter eiseniae EF01-2.</title>
        <authorList>
            <person name="Copeland A."/>
            <person name="Lucas S."/>
            <person name="Lapidus A."/>
            <person name="Barry K."/>
            <person name="Detter J.C."/>
            <person name="Glavina del Rio T."/>
            <person name="Dalin E."/>
            <person name="Tice H."/>
            <person name="Pitluck S."/>
            <person name="Chertkov O."/>
            <person name="Brettin T."/>
            <person name="Bruce D."/>
            <person name="Han C."/>
            <person name="Tapia R."/>
            <person name="Gilna P."/>
            <person name="Schmutz J."/>
            <person name="Larimer F."/>
            <person name="Land M."/>
            <person name="Hauser L."/>
            <person name="Kyrpides N."/>
            <person name="Kim E."/>
            <person name="Stahl D."/>
            <person name="Richardson P."/>
        </authorList>
    </citation>
    <scope>NUCLEOTIDE SEQUENCE [LARGE SCALE GENOMIC DNA]</scope>
    <source>
        <strain evidence="7">EF01-2</strain>
    </source>
</reference>
<dbReference type="OrthoDB" id="5173551at2"/>
<dbReference type="PANTHER" id="PTHR34512">
    <property type="entry name" value="CELL SURFACE PROTEIN"/>
    <property type="match status" value="1"/>
</dbReference>
<dbReference type="NCBIfam" id="TIGR03300">
    <property type="entry name" value="assembly_YfgL"/>
    <property type="match status" value="1"/>
</dbReference>
<evidence type="ECO:0000256" key="4">
    <source>
        <dbReference type="HAMAP-Rule" id="MF_00923"/>
    </source>
</evidence>
<dbReference type="InterPro" id="IPR017687">
    <property type="entry name" value="BamB"/>
</dbReference>
<dbReference type="GeneID" id="76458836"/>
<comment type="subcellular location">
    <subcellularLocation>
        <location evidence="4">Cell outer membrane</location>
        <topology evidence="4">Lipid-anchor</topology>
    </subcellularLocation>
</comment>
<evidence type="ECO:0000313" key="7">
    <source>
        <dbReference type="Proteomes" id="UP000000374"/>
    </source>
</evidence>
<dbReference type="InterPro" id="IPR002372">
    <property type="entry name" value="PQQ_rpt_dom"/>
</dbReference>
<dbReference type="GO" id="GO:0043165">
    <property type="term" value="P:Gram-negative-bacterium-type cell outer membrane assembly"/>
    <property type="evidence" value="ECO:0007669"/>
    <property type="project" value="UniProtKB-UniRule"/>
</dbReference>
<sequence>MRASPETLDTASGRSLPWRGVACALLLAAVTGCSSWGGGSGSGSAKPAPADLGVNVPTLGVRQVWTARIGSVAGLPLAVHTAGPVVTLASADGVLAAIDARTGGDLWRMALGESLSAGVGSDGKSVAVVSRNNALIVVDSGRERWRGALTAQVLTAPLVAGGRVFVLAADRSVAAYDAATGRRLWVLQRPGEPLVLRQAGVLLAVGDTLVAGLSGRLVGIDPDNGSLRWEAPLASARGSNDVERLVELVGRSSRVGDSVCVRSFQATVGAVGCVDTARGVVRWTRAASGAEGVDGDGDAIFGTESNGTVIAWRRSDGTRLWDSDRLKHRKLTAPLLLGRSVVVGDDTGWVHFLSRTDGTPLNRMATDGSGIAAAPTVAADTLVIVTRNGAVGGFRPD</sequence>
<dbReference type="PANTHER" id="PTHR34512:SF30">
    <property type="entry name" value="OUTER MEMBRANE PROTEIN ASSEMBLY FACTOR BAMB"/>
    <property type="match status" value="1"/>
</dbReference>
<dbReference type="InterPro" id="IPR011047">
    <property type="entry name" value="Quinoprotein_ADH-like_sf"/>
</dbReference>
<dbReference type="KEGG" id="vei:Veis_0077"/>
<dbReference type="InterPro" id="IPR015943">
    <property type="entry name" value="WD40/YVTN_repeat-like_dom_sf"/>
</dbReference>
<comment type="function">
    <text evidence="4">Part of the outer membrane protein assembly complex, which is involved in assembly and insertion of beta-barrel proteins into the outer membrane.</text>
</comment>
<dbReference type="RefSeq" id="WP_011807889.1">
    <property type="nucleotide sequence ID" value="NC_008786.1"/>
</dbReference>
<keyword evidence="1 4" id="KW-0732">Signal</keyword>
<dbReference type="Pfam" id="PF13360">
    <property type="entry name" value="PQQ_2"/>
    <property type="match status" value="1"/>
</dbReference>
<dbReference type="GO" id="GO:0009279">
    <property type="term" value="C:cell outer membrane"/>
    <property type="evidence" value="ECO:0007669"/>
    <property type="project" value="UniProtKB-SubCell"/>
</dbReference>
<comment type="similarity">
    <text evidence="4">Belongs to the BamB family.</text>
</comment>
<dbReference type="HOGENOM" id="CLU_027480_0_1_4"/>
<evidence type="ECO:0000256" key="3">
    <source>
        <dbReference type="ARBA" id="ARBA00023237"/>
    </source>
</evidence>
<keyword evidence="4" id="KW-0564">Palmitate</keyword>
<keyword evidence="4" id="KW-0449">Lipoprotein</keyword>
<evidence type="ECO:0000259" key="5">
    <source>
        <dbReference type="Pfam" id="PF13360"/>
    </source>
</evidence>
<feature type="domain" description="Pyrrolo-quinoline quinone repeat" evidence="5">
    <location>
        <begin position="92"/>
        <end position="322"/>
    </location>
</feature>
<dbReference type="Gene3D" id="2.130.10.10">
    <property type="entry name" value="YVTN repeat-like/Quinoprotein amine dehydrogenase"/>
    <property type="match status" value="1"/>
</dbReference>
<keyword evidence="3 4" id="KW-0998">Cell outer membrane</keyword>
<dbReference type="SUPFAM" id="SSF50998">
    <property type="entry name" value="Quinoprotein alcohol dehydrogenase-like"/>
    <property type="match status" value="1"/>
</dbReference>
<gene>
    <name evidence="4" type="primary">bamB</name>
    <name evidence="6" type="ordered locus">Veis_0077</name>
</gene>
<accession>A1WE13</accession>
<proteinExistence type="inferred from homology"/>
<dbReference type="PROSITE" id="PS51257">
    <property type="entry name" value="PROKAR_LIPOPROTEIN"/>
    <property type="match status" value="1"/>
</dbReference>
<dbReference type="eggNOG" id="COG1520">
    <property type="taxonomic scope" value="Bacteria"/>
</dbReference>
<dbReference type="HAMAP" id="MF_00923">
    <property type="entry name" value="OM_assembly_BamB"/>
    <property type="match status" value="1"/>
</dbReference>
<dbReference type="Proteomes" id="UP000000374">
    <property type="component" value="Chromosome"/>
</dbReference>
<keyword evidence="2 4" id="KW-0472">Membrane</keyword>
<dbReference type="GO" id="GO:0051205">
    <property type="term" value="P:protein insertion into membrane"/>
    <property type="evidence" value="ECO:0007669"/>
    <property type="project" value="UniProtKB-UniRule"/>
</dbReference>
<evidence type="ECO:0000256" key="2">
    <source>
        <dbReference type="ARBA" id="ARBA00023136"/>
    </source>
</evidence>
<comment type="subunit">
    <text evidence="4">Part of the Bam complex.</text>
</comment>
<dbReference type="STRING" id="391735.Veis_0077"/>
<protein>
    <recommendedName>
        <fullName evidence="4">Outer membrane protein assembly factor BamB</fullName>
    </recommendedName>
</protein>
<dbReference type="InterPro" id="IPR018391">
    <property type="entry name" value="PQQ_b-propeller_rpt"/>
</dbReference>
<organism evidence="6 7">
    <name type="scientific">Verminephrobacter eiseniae (strain EF01-2)</name>
    <dbReference type="NCBI Taxonomy" id="391735"/>
    <lineage>
        <taxon>Bacteria</taxon>
        <taxon>Pseudomonadati</taxon>
        <taxon>Pseudomonadota</taxon>
        <taxon>Betaproteobacteria</taxon>
        <taxon>Burkholderiales</taxon>
        <taxon>Comamonadaceae</taxon>
        <taxon>Verminephrobacter</taxon>
    </lineage>
</organism>
<dbReference type="SMART" id="SM00564">
    <property type="entry name" value="PQQ"/>
    <property type="match status" value="3"/>
</dbReference>